<organism evidence="2">
    <name type="scientific">Fibrocapsa japonica</name>
    <dbReference type="NCBI Taxonomy" id="94617"/>
    <lineage>
        <taxon>Eukaryota</taxon>
        <taxon>Sar</taxon>
        <taxon>Stramenopiles</taxon>
        <taxon>Ochrophyta</taxon>
        <taxon>Raphidophyceae</taxon>
        <taxon>Chattonellales</taxon>
        <taxon>Chattonellaceae</taxon>
        <taxon>Fibrocapsa</taxon>
    </lineage>
</organism>
<dbReference type="EMBL" id="HBHR01016535">
    <property type="protein sequence ID" value="CAD9867870.1"/>
    <property type="molecule type" value="Transcribed_RNA"/>
</dbReference>
<dbReference type="AlphaFoldDB" id="A0A7S2V3U6"/>
<evidence type="ECO:0000313" key="2">
    <source>
        <dbReference type="EMBL" id="CAD9867870.1"/>
    </source>
</evidence>
<accession>A0A7S2V3U6</accession>
<sequence>MSKEADFKDSKLDDYDEKDAKGSSSWLVGEDMVVVNRIEVGPSACPVTDGLELEVDFDIDREAQEAQWEIKLIVDSSHTRHIIILGSTEPDDYAEGPNNFYFSVPSVNISGVKPGALTSAGLLVASLKGTVGGDKVHIVDIKMVVQVEEEDGQFIRNIFNPLE</sequence>
<reference evidence="2" key="1">
    <citation type="submission" date="2021-01" db="EMBL/GenBank/DDBJ databases">
        <authorList>
            <person name="Corre E."/>
            <person name="Pelletier E."/>
            <person name="Niang G."/>
            <person name="Scheremetjew M."/>
            <person name="Finn R."/>
            <person name="Kale V."/>
            <person name="Holt S."/>
            <person name="Cochrane G."/>
            <person name="Meng A."/>
            <person name="Brown T."/>
            <person name="Cohen L."/>
        </authorList>
    </citation>
    <scope>NUCLEOTIDE SEQUENCE</scope>
    <source>
        <strain evidence="2">CCMP1661</strain>
    </source>
</reference>
<protein>
    <submittedName>
        <fullName evidence="2">Uncharacterized protein</fullName>
    </submittedName>
</protein>
<feature type="region of interest" description="Disordered" evidence="1">
    <location>
        <begin position="1"/>
        <end position="22"/>
    </location>
</feature>
<name>A0A7S2V3U6_9STRA</name>
<evidence type="ECO:0000256" key="1">
    <source>
        <dbReference type="SAM" id="MobiDB-lite"/>
    </source>
</evidence>
<gene>
    <name evidence="2" type="ORF">FJAP1339_LOCUS8279</name>
</gene>
<feature type="compositionally biased region" description="Basic and acidic residues" evidence="1">
    <location>
        <begin position="1"/>
        <end position="21"/>
    </location>
</feature>
<proteinExistence type="predicted"/>